<dbReference type="SUPFAM" id="SSF144000">
    <property type="entry name" value="Oxysterol-binding protein-like"/>
    <property type="match status" value="1"/>
</dbReference>
<dbReference type="GO" id="GO:0097038">
    <property type="term" value="C:perinuclear endoplasmic reticulum"/>
    <property type="evidence" value="ECO:0007669"/>
    <property type="project" value="TreeGrafter"/>
</dbReference>
<dbReference type="AlphaFoldDB" id="A0A420HDM4"/>
<dbReference type="Gene3D" id="3.30.70.3490">
    <property type="match status" value="1"/>
</dbReference>
<evidence type="ECO:0000313" key="7">
    <source>
        <dbReference type="Proteomes" id="UP000286134"/>
    </source>
</evidence>
<dbReference type="GO" id="GO:0034727">
    <property type="term" value="P:piecemeal microautophagy of the nucleus"/>
    <property type="evidence" value="ECO:0007669"/>
    <property type="project" value="TreeGrafter"/>
</dbReference>
<dbReference type="GO" id="GO:0005886">
    <property type="term" value="C:plasma membrane"/>
    <property type="evidence" value="ECO:0007669"/>
    <property type="project" value="TreeGrafter"/>
</dbReference>
<dbReference type="InterPro" id="IPR001849">
    <property type="entry name" value="PH_domain"/>
</dbReference>
<dbReference type="GO" id="GO:0005829">
    <property type="term" value="C:cytosol"/>
    <property type="evidence" value="ECO:0007669"/>
    <property type="project" value="TreeGrafter"/>
</dbReference>
<dbReference type="Proteomes" id="UP000286134">
    <property type="component" value="Unassembled WGS sequence"/>
</dbReference>
<evidence type="ECO:0000256" key="3">
    <source>
        <dbReference type="ARBA" id="ARBA00023055"/>
    </source>
</evidence>
<name>A0A420HDM4_9PEZI</name>
<dbReference type="InterPro" id="IPR037239">
    <property type="entry name" value="OSBP_sf"/>
</dbReference>
<dbReference type="Gene3D" id="2.40.160.120">
    <property type="match status" value="1"/>
</dbReference>
<dbReference type="GO" id="GO:0120009">
    <property type="term" value="P:intermembrane lipid transfer"/>
    <property type="evidence" value="ECO:0007669"/>
    <property type="project" value="UniProtKB-ARBA"/>
</dbReference>
<proteinExistence type="inferred from homology"/>
<dbReference type="FunFam" id="2.30.29.30:FF:000369">
    <property type="entry name" value="Oxysterol binding protein"/>
    <property type="match status" value="1"/>
</dbReference>
<dbReference type="EMBL" id="MCFK01008887">
    <property type="protein sequence ID" value="RKF55550.1"/>
    <property type="molecule type" value="Genomic_DNA"/>
</dbReference>
<dbReference type="PANTHER" id="PTHR10972">
    <property type="entry name" value="OXYSTEROL-BINDING PROTEIN-RELATED"/>
    <property type="match status" value="1"/>
</dbReference>
<dbReference type="SMART" id="SM00233">
    <property type="entry name" value="PH"/>
    <property type="match status" value="1"/>
</dbReference>
<evidence type="ECO:0000259" key="5">
    <source>
        <dbReference type="PROSITE" id="PS50003"/>
    </source>
</evidence>
<keyword evidence="4" id="KW-0446">Lipid-binding</keyword>
<keyword evidence="3" id="KW-0445">Lipid transport</keyword>
<gene>
    <name evidence="6" type="ORF">OnM2_088020</name>
</gene>
<dbReference type="InterPro" id="IPR041680">
    <property type="entry name" value="PH_8"/>
</dbReference>
<accession>A0A420HDM4</accession>
<keyword evidence="7" id="KW-1185">Reference proteome</keyword>
<evidence type="ECO:0000256" key="4">
    <source>
        <dbReference type="ARBA" id="ARBA00023121"/>
    </source>
</evidence>
<evidence type="ECO:0000313" key="6">
    <source>
        <dbReference type="EMBL" id="RKF55550.1"/>
    </source>
</evidence>
<protein>
    <submittedName>
        <fullName evidence="6">Putative oxysterol-binding protein</fullName>
    </submittedName>
</protein>
<dbReference type="GO" id="GO:0032541">
    <property type="term" value="C:cortical endoplasmic reticulum"/>
    <property type="evidence" value="ECO:0007669"/>
    <property type="project" value="TreeGrafter"/>
</dbReference>
<dbReference type="InterPro" id="IPR000648">
    <property type="entry name" value="Oxysterol-bd"/>
</dbReference>
<dbReference type="GO" id="GO:0006887">
    <property type="term" value="P:exocytosis"/>
    <property type="evidence" value="ECO:0007669"/>
    <property type="project" value="TreeGrafter"/>
</dbReference>
<sequence>MAGLEKLEIHSKSYIVRWIRVDDGHSISWSIQPHKKSINFGIIKHPGTPGADCNVNLSVEDASTSTLQVEPFIDKSGRNSSSRNDSSTAQEQLKAKGFILIKWYGKCEADKVFMGTQEVIGNGGMYGLVLDNTFSKQLLKTATLVLLTFPSNAPPKSYHHHLNSVVSTLKSKKSIIHRQNNISTPISCSMDNFQNNYSAKVVAANLSRGNSVNDREDAEIPKSYVGVLSKRRRKKGQGYARRFFSLDFATCTLSYYYNRNSSALRGAIPLSLAAVTADKRRKEISIDAGAEIWHLRTDNMKDFEQWTKALQKASKIALGKDSTSINFQKSSNQPELKHLSSFPEQEEKQEWEQVEALVSRVVGTRDAIERLFKKTDPNEMRINETKGHASLISKNPGSGEEIDYFNNSIVPEKKTFWKRKYSSNSPSQIVSRPQLGKSTSSMISTISIGMNSSSISPAENGISEKSNQDINMHEHCSALLNDLNAVLSDFSKLLARNKRYRTVSKPTKRDSFDSNSTFSNAEFFDAESGQLDHPNVYRFTCRSEDDLQASDQDEVEDEFASEASSLSSTSFDENLPHLNGVHTIFPSRSKSLDPIPVNLFVSRRELIPPATVMPPSLIGFLRKNVGKDLSMISMPVSANEPTSLLQRIAEQLEYAQLLDKAAFQTNPDYRLCYVAAFAISNFSINRCKERALRKPFNPMLGETFELLRTEHEVPRGFRFLAEKVSHRPVRIACQADSLNWSISQSAAPTNKFWGKSAEIITEGRVRLVLHLSDGRDELYSWSVASSFLRNVVIGEKYIEPVGTTTVVNESTGANAFIEFKHKGMFGGRSEDVEVKFSEPDGKKSGISLIGTWTNSLRIVGTGKTSDSEIWHVGELVEGATKRYGLTKFAASLNEITKIEDGKIPVTDCRLRPDQRAAENGNLVDAEKIKEMLEDKQRLRRKEMEENGEKWKPRWFDLIGGGGEEGEEIWKLKTGKEGYWEERSHGTWTGVPNVLSL</sequence>
<dbReference type="STRING" id="212602.A0A420HDM4"/>
<dbReference type="InterPro" id="IPR011993">
    <property type="entry name" value="PH-like_dom_sf"/>
</dbReference>
<feature type="domain" description="PH" evidence="5">
    <location>
        <begin position="221"/>
        <end position="315"/>
    </location>
</feature>
<dbReference type="PANTHER" id="PTHR10972:SF203">
    <property type="entry name" value="OXYSTEROL-BINDING PROTEIN HOMOLOG 3"/>
    <property type="match status" value="1"/>
</dbReference>
<comment type="similarity">
    <text evidence="1">Belongs to the OSBP family.</text>
</comment>
<dbReference type="GO" id="GO:0035621">
    <property type="term" value="P:ER to Golgi ceramide transport"/>
    <property type="evidence" value="ECO:0007669"/>
    <property type="project" value="TreeGrafter"/>
</dbReference>
<dbReference type="CDD" id="cd13289">
    <property type="entry name" value="PH_Osh3p_yeast"/>
    <property type="match status" value="1"/>
</dbReference>
<dbReference type="InterPro" id="IPR036598">
    <property type="entry name" value="GOLD_dom_sf"/>
</dbReference>
<comment type="caution">
    <text evidence="6">The sequence shown here is derived from an EMBL/GenBank/DDBJ whole genome shotgun (WGS) entry which is preliminary data.</text>
</comment>
<dbReference type="GO" id="GO:0030011">
    <property type="term" value="P:maintenance of cell polarity"/>
    <property type="evidence" value="ECO:0007669"/>
    <property type="project" value="TreeGrafter"/>
</dbReference>
<organism evidence="6 7">
    <name type="scientific">Erysiphe neolycopersici</name>
    <dbReference type="NCBI Taxonomy" id="212602"/>
    <lineage>
        <taxon>Eukaryota</taxon>
        <taxon>Fungi</taxon>
        <taxon>Dikarya</taxon>
        <taxon>Ascomycota</taxon>
        <taxon>Pezizomycotina</taxon>
        <taxon>Leotiomycetes</taxon>
        <taxon>Erysiphales</taxon>
        <taxon>Erysiphaceae</taxon>
        <taxon>Erysiphe</taxon>
    </lineage>
</organism>
<reference evidence="6 7" key="1">
    <citation type="journal article" date="2018" name="BMC Genomics">
        <title>Comparative genome analyses reveal sequence features reflecting distinct modes of host-adaptation between dicot and monocot powdery mildew.</title>
        <authorList>
            <person name="Wu Y."/>
            <person name="Ma X."/>
            <person name="Pan Z."/>
            <person name="Kale S.D."/>
            <person name="Song Y."/>
            <person name="King H."/>
            <person name="Zhang Q."/>
            <person name="Presley C."/>
            <person name="Deng X."/>
            <person name="Wei C.I."/>
            <person name="Xiao S."/>
        </authorList>
    </citation>
    <scope>NUCLEOTIDE SEQUENCE [LARGE SCALE GENOMIC DNA]</scope>
    <source>
        <strain evidence="6">UMSG2</strain>
    </source>
</reference>
<dbReference type="Gene3D" id="2.30.29.30">
    <property type="entry name" value="Pleckstrin-homology domain (PH domain)/Phosphotyrosine-binding domain (PTB)"/>
    <property type="match status" value="1"/>
</dbReference>
<dbReference type="Pfam" id="PF15409">
    <property type="entry name" value="PH_8"/>
    <property type="match status" value="1"/>
</dbReference>
<evidence type="ECO:0000256" key="1">
    <source>
        <dbReference type="ARBA" id="ARBA00008842"/>
    </source>
</evidence>
<dbReference type="FunFam" id="2.40.160.120:FF:000001">
    <property type="entry name" value="Oxysterol-binding protein"/>
    <property type="match status" value="1"/>
</dbReference>
<dbReference type="SUPFAM" id="SSF101576">
    <property type="entry name" value="Supernatant protein factor (SPF), C-terminal domain"/>
    <property type="match status" value="1"/>
</dbReference>
<evidence type="ECO:0000256" key="2">
    <source>
        <dbReference type="ARBA" id="ARBA00022448"/>
    </source>
</evidence>
<dbReference type="SUPFAM" id="SSF50729">
    <property type="entry name" value="PH domain-like"/>
    <property type="match status" value="1"/>
</dbReference>
<dbReference type="Pfam" id="PF01237">
    <property type="entry name" value="Oxysterol_BP"/>
    <property type="match status" value="1"/>
</dbReference>
<dbReference type="GO" id="GO:0006897">
    <property type="term" value="P:endocytosis"/>
    <property type="evidence" value="ECO:0007669"/>
    <property type="project" value="TreeGrafter"/>
</dbReference>
<keyword evidence="2" id="KW-0813">Transport</keyword>
<dbReference type="OrthoDB" id="1854502at2759"/>
<dbReference type="PROSITE" id="PS50003">
    <property type="entry name" value="PH_DOMAIN"/>
    <property type="match status" value="1"/>
</dbReference>
<dbReference type="GO" id="GO:0032934">
    <property type="term" value="F:sterol binding"/>
    <property type="evidence" value="ECO:0007669"/>
    <property type="project" value="TreeGrafter"/>
</dbReference>